<feature type="compositionally biased region" description="Low complexity" evidence="7">
    <location>
        <begin position="78"/>
        <end position="88"/>
    </location>
</feature>
<feature type="compositionally biased region" description="Basic and acidic residues" evidence="7">
    <location>
        <begin position="337"/>
        <end position="351"/>
    </location>
</feature>
<evidence type="ECO:0000313" key="10">
    <source>
        <dbReference type="Proteomes" id="UP000233556"/>
    </source>
</evidence>
<proteinExistence type="inferred from homology"/>
<dbReference type="OrthoDB" id="10258585at2759"/>
<evidence type="ECO:0000256" key="5">
    <source>
        <dbReference type="ARBA" id="ARBA00023187"/>
    </source>
</evidence>
<feature type="compositionally biased region" description="Polar residues" evidence="7">
    <location>
        <begin position="89"/>
        <end position="103"/>
    </location>
</feature>
<dbReference type="PANTHER" id="PTHR15608">
    <property type="entry name" value="SPLICING FACTOR U2AF-ASSOCIATED PROTEIN 2"/>
    <property type="match status" value="1"/>
</dbReference>
<feature type="region of interest" description="Disordered" evidence="7">
    <location>
        <begin position="75"/>
        <end position="126"/>
    </location>
</feature>
<evidence type="ECO:0000256" key="2">
    <source>
        <dbReference type="ARBA" id="ARBA00022664"/>
    </source>
</evidence>
<reference evidence="10" key="1">
    <citation type="submission" date="2017-11" db="EMBL/GenBank/DDBJ databases">
        <authorList>
            <person name="Lima N.C."/>
            <person name="Parody-Merino A.M."/>
            <person name="Battley P.F."/>
            <person name="Fidler A.E."/>
            <person name="Prosdocimi F."/>
        </authorList>
    </citation>
    <scope>NUCLEOTIDE SEQUENCE [LARGE SCALE GENOMIC DNA]</scope>
</reference>
<dbReference type="CDD" id="cd12282">
    <property type="entry name" value="RRM2_TatSF1_like"/>
    <property type="match status" value="1"/>
</dbReference>
<feature type="compositionally biased region" description="Polar residues" evidence="7">
    <location>
        <begin position="310"/>
        <end position="323"/>
    </location>
</feature>
<keyword evidence="5" id="KW-0508">mRNA splicing</keyword>
<dbReference type="Gene3D" id="3.30.70.330">
    <property type="match status" value="2"/>
</dbReference>
<reference evidence="10" key="2">
    <citation type="submission" date="2017-12" db="EMBL/GenBank/DDBJ databases">
        <title>Genome sequence of the Bar-tailed Godwit (Limosa lapponica baueri).</title>
        <authorList>
            <person name="Lima N.C.B."/>
            <person name="Parody-Merino A.M."/>
            <person name="Battley P.F."/>
            <person name="Fidler A.E."/>
            <person name="Prosdocimi F."/>
        </authorList>
    </citation>
    <scope>NUCLEOTIDE SEQUENCE [LARGE SCALE GENOMIC DNA]</scope>
</reference>
<dbReference type="InterPro" id="IPR035979">
    <property type="entry name" value="RBD_domain_sf"/>
</dbReference>
<dbReference type="PROSITE" id="PS50102">
    <property type="entry name" value="RRM"/>
    <property type="match status" value="1"/>
</dbReference>
<evidence type="ECO:0000256" key="7">
    <source>
        <dbReference type="SAM" id="MobiDB-lite"/>
    </source>
</evidence>
<gene>
    <name evidence="9" type="ORF">llap_19052</name>
</gene>
<sequence length="376" mass="41895">MSGEDGNEEFYRQLQLQQQYEAEPGGEGDADPFTYVDPADGAAYEWDREKKAWFPKITEDFLATYHANYGFHADDTDSSSASGTATESKQPVGSKTSGTQPSANEKGPKQTDPKQKAEKRKLEPGWFHVEEDRNTNVYVTGLPPDITKDEFVQVMSKCGIIMRDPQTEEHKIKLYKDKEGNLKGDGLCCYLKKKVLLFNLMCVIALQEDPLVLNEIREDLRTECEKFGQVKKVLIFDRHPDGVASVSFKEATEADLCKLTLNGRWFGGRQLSAETWDGVTDYQVEETAREREERLKVWGSFLEDPDAKEQQPTSDSDAATSSVKLPEGRQPANVNDTSKDVNDEAHKRENNGEGVNEDGAPSTDSSLAGSDGEADT</sequence>
<organism evidence="9 10">
    <name type="scientific">Limosa lapponica baueri</name>
    <dbReference type="NCBI Taxonomy" id="1758121"/>
    <lineage>
        <taxon>Eukaryota</taxon>
        <taxon>Metazoa</taxon>
        <taxon>Chordata</taxon>
        <taxon>Craniata</taxon>
        <taxon>Vertebrata</taxon>
        <taxon>Euteleostomi</taxon>
        <taxon>Archelosauria</taxon>
        <taxon>Archosauria</taxon>
        <taxon>Dinosauria</taxon>
        <taxon>Saurischia</taxon>
        <taxon>Theropoda</taxon>
        <taxon>Coelurosauria</taxon>
        <taxon>Aves</taxon>
        <taxon>Neognathae</taxon>
        <taxon>Neoaves</taxon>
        <taxon>Charadriiformes</taxon>
        <taxon>Scolopacidae</taxon>
        <taxon>Limosa</taxon>
    </lineage>
</organism>
<keyword evidence="3" id="KW-0677">Repeat</keyword>
<keyword evidence="2" id="KW-0507">mRNA processing</keyword>
<dbReference type="EMBL" id="KZ514257">
    <property type="protein sequence ID" value="PKU30644.1"/>
    <property type="molecule type" value="Genomic_DNA"/>
</dbReference>
<accession>A0A2I0TA29</accession>
<dbReference type="InterPro" id="IPR034392">
    <property type="entry name" value="TatSF1-like_RRM1"/>
</dbReference>
<feature type="compositionally biased region" description="Basic and acidic residues" evidence="7">
    <location>
        <begin position="106"/>
        <end position="126"/>
    </location>
</feature>
<evidence type="ECO:0000256" key="6">
    <source>
        <dbReference type="PROSITE-ProRule" id="PRU00176"/>
    </source>
</evidence>
<dbReference type="AlphaFoldDB" id="A0A2I0TA29"/>
<comment type="similarity">
    <text evidence="1">Belongs to the HTATSF1 family.</text>
</comment>
<dbReference type="Pfam" id="PF00076">
    <property type="entry name" value="RRM_1"/>
    <property type="match status" value="1"/>
</dbReference>
<dbReference type="GO" id="GO:0005684">
    <property type="term" value="C:U2-type spliceosomal complex"/>
    <property type="evidence" value="ECO:0007669"/>
    <property type="project" value="TreeGrafter"/>
</dbReference>
<evidence type="ECO:0000259" key="8">
    <source>
        <dbReference type="PROSITE" id="PS50102"/>
    </source>
</evidence>
<feature type="region of interest" description="Disordered" evidence="7">
    <location>
        <begin position="16"/>
        <end position="38"/>
    </location>
</feature>
<feature type="domain" description="RRM" evidence="8">
    <location>
        <begin position="193"/>
        <end position="278"/>
    </location>
</feature>
<name>A0A2I0TA29_LIMLA</name>
<evidence type="ECO:0000256" key="4">
    <source>
        <dbReference type="ARBA" id="ARBA00022884"/>
    </source>
</evidence>
<dbReference type="FunFam" id="3.30.70.330:FF:000105">
    <property type="entry name" value="HIV Tat-specific factor 1 homolog"/>
    <property type="match status" value="1"/>
</dbReference>
<dbReference type="Proteomes" id="UP000233556">
    <property type="component" value="Unassembled WGS sequence"/>
</dbReference>
<keyword evidence="10" id="KW-1185">Reference proteome</keyword>
<dbReference type="InterPro" id="IPR012677">
    <property type="entry name" value="Nucleotide-bd_a/b_plait_sf"/>
</dbReference>
<dbReference type="SUPFAM" id="SSF54928">
    <property type="entry name" value="RNA-binding domain, RBD"/>
    <property type="match status" value="2"/>
</dbReference>
<dbReference type="PANTHER" id="PTHR15608:SF0">
    <property type="entry name" value="HIV TAT-SPECIFIC FACTOR 1"/>
    <property type="match status" value="1"/>
</dbReference>
<dbReference type="GO" id="GO:0003723">
    <property type="term" value="F:RNA binding"/>
    <property type="evidence" value="ECO:0007669"/>
    <property type="project" value="UniProtKB-UniRule"/>
</dbReference>
<evidence type="ECO:0000313" key="9">
    <source>
        <dbReference type="EMBL" id="PKU30644.1"/>
    </source>
</evidence>
<dbReference type="CDD" id="cd12281">
    <property type="entry name" value="RRM1_TatSF1_like"/>
    <property type="match status" value="1"/>
</dbReference>
<dbReference type="GO" id="GO:0000398">
    <property type="term" value="P:mRNA splicing, via spliceosome"/>
    <property type="evidence" value="ECO:0007669"/>
    <property type="project" value="InterPro"/>
</dbReference>
<dbReference type="InterPro" id="IPR000504">
    <property type="entry name" value="RRM_dom"/>
</dbReference>
<evidence type="ECO:0000256" key="3">
    <source>
        <dbReference type="ARBA" id="ARBA00022737"/>
    </source>
</evidence>
<dbReference type="SMART" id="SM00360">
    <property type="entry name" value="RRM"/>
    <property type="match status" value="2"/>
</dbReference>
<dbReference type="GO" id="GO:0005686">
    <property type="term" value="C:U2 snRNP"/>
    <property type="evidence" value="ECO:0007669"/>
    <property type="project" value="TreeGrafter"/>
</dbReference>
<protein>
    <submittedName>
        <fullName evidence="9">Hiv tat-specific factor 1</fullName>
    </submittedName>
</protein>
<evidence type="ECO:0000256" key="1">
    <source>
        <dbReference type="ARBA" id="ARBA00007747"/>
    </source>
</evidence>
<keyword evidence="4 6" id="KW-0694">RNA-binding</keyword>
<feature type="region of interest" description="Disordered" evidence="7">
    <location>
        <begin position="301"/>
        <end position="376"/>
    </location>
</feature>
<dbReference type="InterPro" id="IPR034393">
    <property type="entry name" value="TatSF1-like"/>
</dbReference>